<evidence type="ECO:0000256" key="2">
    <source>
        <dbReference type="SAM" id="MobiDB-lite"/>
    </source>
</evidence>
<dbReference type="SUPFAM" id="SSF51430">
    <property type="entry name" value="NAD(P)-linked oxidoreductase"/>
    <property type="match status" value="1"/>
</dbReference>
<name>A0ABN2MGS5_9PSEU</name>
<proteinExistence type="predicted"/>
<dbReference type="PRINTS" id="PR00069">
    <property type="entry name" value="ALDKETRDTASE"/>
</dbReference>
<dbReference type="InterPro" id="IPR020471">
    <property type="entry name" value="AKR"/>
</dbReference>
<keyword evidence="1" id="KW-0560">Oxidoreductase</keyword>
<organism evidence="4 5">
    <name type="scientific">Pseudonocardia ailaonensis</name>
    <dbReference type="NCBI Taxonomy" id="367279"/>
    <lineage>
        <taxon>Bacteria</taxon>
        <taxon>Bacillati</taxon>
        <taxon>Actinomycetota</taxon>
        <taxon>Actinomycetes</taxon>
        <taxon>Pseudonocardiales</taxon>
        <taxon>Pseudonocardiaceae</taxon>
        <taxon>Pseudonocardia</taxon>
    </lineage>
</organism>
<dbReference type="PANTHER" id="PTHR43364">
    <property type="entry name" value="NADH-SPECIFIC METHYLGLYOXAL REDUCTASE-RELATED"/>
    <property type="match status" value="1"/>
</dbReference>
<comment type="caution">
    <text evidence="4">The sequence shown here is derived from an EMBL/GenBank/DDBJ whole genome shotgun (WGS) entry which is preliminary data.</text>
</comment>
<dbReference type="Gene3D" id="3.20.20.100">
    <property type="entry name" value="NADP-dependent oxidoreductase domain"/>
    <property type="match status" value="1"/>
</dbReference>
<evidence type="ECO:0000313" key="5">
    <source>
        <dbReference type="Proteomes" id="UP001500449"/>
    </source>
</evidence>
<dbReference type="Pfam" id="PF00248">
    <property type="entry name" value="Aldo_ket_red"/>
    <property type="match status" value="1"/>
</dbReference>
<protein>
    <submittedName>
        <fullName evidence="4">Aldo/keto reductase</fullName>
    </submittedName>
</protein>
<dbReference type="PANTHER" id="PTHR43364:SF4">
    <property type="entry name" value="NAD(P)-LINKED OXIDOREDUCTASE SUPERFAMILY PROTEIN"/>
    <property type="match status" value="1"/>
</dbReference>
<dbReference type="InterPro" id="IPR036812">
    <property type="entry name" value="NAD(P)_OxRdtase_dom_sf"/>
</dbReference>
<dbReference type="Proteomes" id="UP001500449">
    <property type="component" value="Unassembled WGS sequence"/>
</dbReference>
<accession>A0ABN2MGS5</accession>
<dbReference type="InterPro" id="IPR023210">
    <property type="entry name" value="NADP_OxRdtase_dom"/>
</dbReference>
<feature type="region of interest" description="Disordered" evidence="2">
    <location>
        <begin position="318"/>
        <end position="343"/>
    </location>
</feature>
<reference evidence="4 5" key="1">
    <citation type="journal article" date="2019" name="Int. J. Syst. Evol. Microbiol.">
        <title>The Global Catalogue of Microorganisms (GCM) 10K type strain sequencing project: providing services to taxonomists for standard genome sequencing and annotation.</title>
        <authorList>
            <consortium name="The Broad Institute Genomics Platform"/>
            <consortium name="The Broad Institute Genome Sequencing Center for Infectious Disease"/>
            <person name="Wu L."/>
            <person name="Ma J."/>
        </authorList>
    </citation>
    <scope>NUCLEOTIDE SEQUENCE [LARGE SCALE GENOMIC DNA]</scope>
    <source>
        <strain evidence="4 5">JCM 16009</strain>
    </source>
</reference>
<evidence type="ECO:0000259" key="3">
    <source>
        <dbReference type="Pfam" id="PF00248"/>
    </source>
</evidence>
<evidence type="ECO:0000313" key="4">
    <source>
        <dbReference type="EMBL" id="GAA1826501.1"/>
    </source>
</evidence>
<keyword evidence="5" id="KW-1185">Reference proteome</keyword>
<dbReference type="RefSeq" id="WP_344411394.1">
    <property type="nucleotide sequence ID" value="NZ_BAAAQK010000001.1"/>
</dbReference>
<gene>
    <name evidence="4" type="ORF">GCM10009836_00130</name>
</gene>
<dbReference type="InterPro" id="IPR050523">
    <property type="entry name" value="AKR_Detox_Biosynth"/>
</dbReference>
<feature type="domain" description="NADP-dependent oxidoreductase" evidence="3">
    <location>
        <begin position="17"/>
        <end position="313"/>
    </location>
</feature>
<sequence>MLEHYRVLGRTGIRVSPLALGTMNFGSYGRMSAADCATVLARALDAGINLVDTADVYSHTESEALLGEALAARRDEVVLVSKFHHPIDDDPNHRGSSRRWIHRAVEGSLRRLRTDHLDVYLAHRPDADTPLEETVDALADLVRAGKIRHYGTSTFPSAQLVEAQWLGRARGVRPAVEQPPYSVLARGIERDLLPVAREYGLGTMVWSPLAGGWLSGRYREEPRDPAWQRWRNPQRHDPRLPANEAKAAAVARLGTIAAEAGITMIQLALGFVLEHPGVTSAVVGPRTVEHLEPQLAAAGTVLPRDVLDAIDEVVPPGVTLNPGDLGHTPPALARPELRRRNGR</sequence>
<evidence type="ECO:0000256" key="1">
    <source>
        <dbReference type="ARBA" id="ARBA00023002"/>
    </source>
</evidence>
<dbReference type="EMBL" id="BAAAQK010000001">
    <property type="protein sequence ID" value="GAA1826501.1"/>
    <property type="molecule type" value="Genomic_DNA"/>
</dbReference>